<keyword evidence="8 9" id="KW-0624">Polysaccharide degradation</keyword>
<dbReference type="SMART" id="SM00633">
    <property type="entry name" value="Glyco_10"/>
    <property type="match status" value="1"/>
</dbReference>
<comment type="catalytic activity">
    <reaction evidence="1 9">
        <text>Endohydrolysis of (1-&gt;4)-beta-D-xylosidic linkages in xylans.</text>
        <dbReference type="EC" id="3.2.1.8"/>
    </reaction>
</comment>
<dbReference type="SUPFAM" id="SSF51445">
    <property type="entry name" value="(Trans)glycosidases"/>
    <property type="match status" value="1"/>
</dbReference>
<dbReference type="InterPro" id="IPR044846">
    <property type="entry name" value="GH10"/>
</dbReference>
<dbReference type="EMBL" id="CP139779">
    <property type="protein sequence ID" value="WQB71576.1"/>
    <property type="molecule type" value="Genomic_DNA"/>
</dbReference>
<dbReference type="EC" id="3.2.1.8" evidence="9"/>
<evidence type="ECO:0000256" key="5">
    <source>
        <dbReference type="ARBA" id="ARBA00022801"/>
    </source>
</evidence>
<dbReference type="PROSITE" id="PS51760">
    <property type="entry name" value="GH10_2"/>
    <property type="match status" value="1"/>
</dbReference>
<keyword evidence="3" id="KW-0858">Xylan degradation</keyword>
<feature type="domain" description="GH10" evidence="10">
    <location>
        <begin position="40"/>
        <end position="369"/>
    </location>
</feature>
<keyword evidence="4" id="KW-0732">Signal</keyword>
<sequence length="428" mass="47689">MHTVRRMHTVAPPAVALGSVPMHRLGEAVVTVVGADDEPIANADVTITQIRHDFAFGNTGFDVGDGEDLTGEWQLTAAEAELWLQIHNAATLPFYWGRFEPTRGAPRTAEMRRTAQWLRQRGVALKGHPLVWHTVTAPWLLDLDLDEIERAQRERIRRDVADFAGLVDTWDAINETVIMPVFDNGDNGITRLAKDRGRLAMLRLAFDEARETNPNAVLLVNDFDLSPAYERVIEEMMDAGIRPDAIGLQTHMHQGYRGEDEILEVADRFARFGLPLHFTETTLLSGDLMPPEIDDLNDYQVDHWPSTPEGEARQADEIERHYRSLVSHPAVEAVTYWGFSDRGMWLGAPGGLVRADGTPKPSFDALRRLIADEWWVTPTTVRTDSVGRVTLSGFRGEYAVSVAGQPAVPLRLGRDLLAETIRVSPAGP</sequence>
<keyword evidence="5 9" id="KW-0378">Hydrolase</keyword>
<name>A0ABZ0VD60_9MICO</name>
<evidence type="ECO:0000313" key="12">
    <source>
        <dbReference type="Proteomes" id="UP001324533"/>
    </source>
</evidence>
<gene>
    <name evidence="11" type="ORF">T9R20_06355</name>
</gene>
<dbReference type="RefSeq" id="WP_322411687.1">
    <property type="nucleotide sequence ID" value="NZ_CP139779.1"/>
</dbReference>
<evidence type="ECO:0000256" key="2">
    <source>
        <dbReference type="ARBA" id="ARBA00007495"/>
    </source>
</evidence>
<dbReference type="PANTHER" id="PTHR31490:SF88">
    <property type="entry name" value="BETA-XYLANASE"/>
    <property type="match status" value="1"/>
</dbReference>
<organism evidence="11 12">
    <name type="scientific">Microbacterium invictum</name>
    <dbReference type="NCBI Taxonomy" id="515415"/>
    <lineage>
        <taxon>Bacteria</taxon>
        <taxon>Bacillati</taxon>
        <taxon>Actinomycetota</taxon>
        <taxon>Actinomycetes</taxon>
        <taxon>Micrococcales</taxon>
        <taxon>Microbacteriaceae</taxon>
        <taxon>Microbacterium</taxon>
    </lineage>
</organism>
<evidence type="ECO:0000256" key="7">
    <source>
        <dbReference type="ARBA" id="ARBA00023295"/>
    </source>
</evidence>
<evidence type="ECO:0000313" key="11">
    <source>
        <dbReference type="EMBL" id="WQB71576.1"/>
    </source>
</evidence>
<keyword evidence="7 9" id="KW-0326">Glycosidase</keyword>
<evidence type="ECO:0000256" key="9">
    <source>
        <dbReference type="RuleBase" id="RU361174"/>
    </source>
</evidence>
<reference evidence="11 12" key="1">
    <citation type="submission" date="2023-06" db="EMBL/GenBank/DDBJ databases">
        <title>Rock-solubilizing bacteria, Microbacterium invictum, promotes re-establishment of vegetation in rocky wasteland by accelerating rock bio-weathering and reshaping soil bacterial community.</title>
        <authorList>
            <person name="Liu C."/>
        </authorList>
    </citation>
    <scope>NUCLEOTIDE SEQUENCE [LARGE SCALE GENOMIC DNA]</scope>
    <source>
        <strain evidence="11 12">X-18</strain>
    </source>
</reference>
<evidence type="ECO:0000256" key="8">
    <source>
        <dbReference type="ARBA" id="ARBA00023326"/>
    </source>
</evidence>
<proteinExistence type="inferred from homology"/>
<evidence type="ECO:0000256" key="4">
    <source>
        <dbReference type="ARBA" id="ARBA00022729"/>
    </source>
</evidence>
<dbReference type="InterPro" id="IPR001000">
    <property type="entry name" value="GH10_dom"/>
</dbReference>
<keyword evidence="6 9" id="KW-0119">Carbohydrate metabolism</keyword>
<keyword evidence="12" id="KW-1185">Reference proteome</keyword>
<dbReference type="Proteomes" id="UP001324533">
    <property type="component" value="Chromosome"/>
</dbReference>
<dbReference type="PANTHER" id="PTHR31490">
    <property type="entry name" value="GLYCOSYL HYDROLASE"/>
    <property type="match status" value="1"/>
</dbReference>
<protein>
    <recommendedName>
        <fullName evidence="9">Beta-xylanase</fullName>
        <ecNumber evidence="9">3.2.1.8</ecNumber>
    </recommendedName>
</protein>
<dbReference type="PRINTS" id="PR00134">
    <property type="entry name" value="GLHYDRLASE10"/>
</dbReference>
<evidence type="ECO:0000256" key="6">
    <source>
        <dbReference type="ARBA" id="ARBA00023277"/>
    </source>
</evidence>
<evidence type="ECO:0000256" key="1">
    <source>
        <dbReference type="ARBA" id="ARBA00000681"/>
    </source>
</evidence>
<evidence type="ECO:0000259" key="10">
    <source>
        <dbReference type="PROSITE" id="PS51760"/>
    </source>
</evidence>
<evidence type="ECO:0000256" key="3">
    <source>
        <dbReference type="ARBA" id="ARBA00022651"/>
    </source>
</evidence>
<dbReference type="Gene3D" id="3.20.20.80">
    <property type="entry name" value="Glycosidases"/>
    <property type="match status" value="1"/>
</dbReference>
<comment type="similarity">
    <text evidence="2 9">Belongs to the glycosyl hydrolase 10 (cellulase F) family.</text>
</comment>
<dbReference type="Pfam" id="PF00331">
    <property type="entry name" value="Glyco_hydro_10"/>
    <property type="match status" value="1"/>
</dbReference>
<dbReference type="InterPro" id="IPR017853">
    <property type="entry name" value="GH"/>
</dbReference>
<accession>A0ABZ0VD60</accession>